<sequence>MIAYPWAYTEELPHDAEELQYLCENVAKVIENVRGTKYEAGPGIELLGYASGASDDWVKGVGKVELSYTFELPDPKWLFLVPPSEILGISEEAFEGMKSSDVEGIRHSSGNWQRDPNKEWGKRLLVKPLEKSKLDKTRKIVEALAVKETAHYNREMRHRPIMINTSSTTVSENGKGKRKRKHYHTRSAEMEGSEVEQDDGDANSSGTEYSTNRDTEFSDSSSSSSESSGYSDWVADEGVTLEPPKRSKRKQIARQTSPVNNEETKPKWEPHEITPNIEKIKEVPENYKPSDWLAETMPKKVPYFPQMGDEVVYFRQGHQLYVTAVQTKKVYEMNAKDFPWIKNQLKDCEFVKIVGIKYEIRPPRLCCLKLALLDRDGRLTGNVFTVKYHDMPDVIDFFVLKQTYEVAISRSWNAGDRFRCMIDDAWWVGEVVSKSPVSEDFSDSLFMCYEIRWDNGEFERMSPWDMEPLKEDRMPANPCDAVPVLPEEIQSMLYQPQMEEWPHGDREGSTRRILRGLDSVMGLAIAEPFLVPVDLNEYPSYAMVVEYPIDLSTIKARFENNFYRRITSSQFDVRYLATNAEKFNKPHSIIVKRARIITELCLRIIKASTEILDVNSIYHQLMDNYESTDTEADVDIFQPGPSSTTRSLRPLTTRNFCNPDDWKVEARKLLDALWRCEDSAPFRAPVDHIKHPDYYQIIDTPMDLSSVKEDLCGGNYKTPNDFYKDMKLIFQNSKNYNTNKRSRIYAMTVRLSAMFEEHMGRLIYNWRSARKRARTRREKPVETKRKPKIPTTTEEEEEDDDDEDEDDDEDDSSPIRPSPQVSKTVGSANKNQKSSSTQNSNTLKNCNGGLKRKHASQTYLNGNKTSSSNDSNNTDDSDYAPLSTWKKANYKEQTSTNRKKICDTSSSDSEVLVKTMTTRNSKRPRYMNDDDSDEESSASDDDDDQSYTSCSDDANPIVTLIAKGS</sequence>
<dbReference type="InterPro" id="IPR057451">
    <property type="entry name" value="BRWD/PHIP_AD"/>
</dbReference>
<dbReference type="EMBL" id="JASPKY010000067">
    <property type="protein sequence ID" value="KAK9743639.1"/>
    <property type="molecule type" value="Genomic_DNA"/>
</dbReference>
<dbReference type="GO" id="GO:0004181">
    <property type="term" value="F:metallocarboxypeptidase activity"/>
    <property type="evidence" value="ECO:0007669"/>
    <property type="project" value="InterPro"/>
</dbReference>
<feature type="region of interest" description="Disordered" evidence="5">
    <location>
        <begin position="770"/>
        <end position="965"/>
    </location>
</feature>
<dbReference type="CDD" id="cd05529">
    <property type="entry name" value="Bromo_WDR9_I_like"/>
    <property type="match status" value="1"/>
</dbReference>
<dbReference type="FunFam" id="1.20.920.10:FF:000066">
    <property type="entry name" value="Transcription initiation factor TFIID subunit 1"/>
    <property type="match status" value="1"/>
</dbReference>
<feature type="compositionally biased region" description="Basic residues" evidence="5">
    <location>
        <begin position="176"/>
        <end position="185"/>
    </location>
</feature>
<dbReference type="GO" id="GO:0006357">
    <property type="term" value="P:regulation of transcription by RNA polymerase II"/>
    <property type="evidence" value="ECO:0007669"/>
    <property type="project" value="TreeGrafter"/>
</dbReference>
<feature type="compositionally biased region" description="Acidic residues" evidence="5">
    <location>
        <begin position="929"/>
        <end position="945"/>
    </location>
</feature>
<dbReference type="PROSITE" id="PS52035">
    <property type="entry name" value="PEPTIDASE_M14"/>
    <property type="match status" value="1"/>
</dbReference>
<dbReference type="FunFam" id="1.20.920.10:FF:000044">
    <property type="entry name" value="Bromodomain and WD repeat domain-containing 1"/>
    <property type="match status" value="1"/>
</dbReference>
<feature type="compositionally biased region" description="Basic and acidic residues" evidence="5">
    <location>
        <begin position="262"/>
        <end position="274"/>
    </location>
</feature>
<dbReference type="Pfam" id="PF25313">
    <property type="entry name" value="BRWD_AD"/>
    <property type="match status" value="1"/>
</dbReference>
<dbReference type="GO" id="GO:0008360">
    <property type="term" value="P:regulation of cell shape"/>
    <property type="evidence" value="ECO:0007669"/>
    <property type="project" value="TreeGrafter"/>
</dbReference>
<dbReference type="InterPro" id="IPR001487">
    <property type="entry name" value="Bromodomain"/>
</dbReference>
<dbReference type="GO" id="GO:0005634">
    <property type="term" value="C:nucleus"/>
    <property type="evidence" value="ECO:0007669"/>
    <property type="project" value="TreeGrafter"/>
</dbReference>
<feature type="compositionally biased region" description="Low complexity" evidence="5">
    <location>
        <begin position="829"/>
        <end position="842"/>
    </location>
</feature>
<feature type="compositionally biased region" description="Polar residues" evidence="5">
    <location>
        <begin position="903"/>
        <end position="919"/>
    </location>
</feature>
<dbReference type="SUPFAM" id="SSF53187">
    <property type="entry name" value="Zn-dependent exopeptidases"/>
    <property type="match status" value="1"/>
</dbReference>
<evidence type="ECO:0000256" key="4">
    <source>
        <dbReference type="PROSITE-ProRule" id="PRU01379"/>
    </source>
</evidence>
<evidence type="ECO:0000256" key="2">
    <source>
        <dbReference type="ARBA" id="ARBA00023117"/>
    </source>
</evidence>
<feature type="active site" description="Proton donor/acceptor" evidence="4">
    <location>
        <position position="71"/>
    </location>
</feature>
<dbReference type="PROSITE" id="PS50014">
    <property type="entry name" value="BROMODOMAIN_2"/>
    <property type="match status" value="2"/>
</dbReference>
<dbReference type="InterPro" id="IPR052060">
    <property type="entry name" value="Bromo_WD_repeat"/>
</dbReference>
<dbReference type="InterPro" id="IPR000834">
    <property type="entry name" value="Peptidase_M14"/>
</dbReference>
<dbReference type="PANTHER" id="PTHR16266:SF17">
    <property type="entry name" value="BRWD3"/>
    <property type="match status" value="1"/>
</dbReference>
<feature type="region of interest" description="Disordered" evidence="5">
    <location>
        <begin position="155"/>
        <end position="274"/>
    </location>
</feature>
<comment type="similarity">
    <text evidence="1 4">Belongs to the peptidase M14 family.</text>
</comment>
<comment type="caution">
    <text evidence="8">The sequence shown here is derived from an EMBL/GenBank/DDBJ whole genome shotgun (WGS) entry which is preliminary data.</text>
</comment>
<feature type="compositionally biased region" description="Polar residues" evidence="5">
    <location>
        <begin position="163"/>
        <end position="172"/>
    </location>
</feature>
<feature type="domain" description="Peptidase M14" evidence="7">
    <location>
        <begin position="1"/>
        <end position="104"/>
    </location>
</feature>
<dbReference type="Gene3D" id="1.20.920.10">
    <property type="entry name" value="Bromodomain-like"/>
    <property type="match status" value="2"/>
</dbReference>
<proteinExistence type="inferred from homology"/>
<accession>A0AAW1M3C5</accession>
<feature type="compositionally biased region" description="Acidic residues" evidence="5">
    <location>
        <begin position="793"/>
        <end position="812"/>
    </location>
</feature>
<dbReference type="Gene3D" id="3.40.630.10">
    <property type="entry name" value="Zn peptidases"/>
    <property type="match status" value="1"/>
</dbReference>
<keyword evidence="9" id="KW-1185">Reference proteome</keyword>
<evidence type="ECO:0000256" key="1">
    <source>
        <dbReference type="ARBA" id="ARBA00005988"/>
    </source>
</evidence>
<dbReference type="PRINTS" id="PR00503">
    <property type="entry name" value="BROMODOMAIN"/>
</dbReference>
<feature type="domain" description="Bromo" evidence="6">
    <location>
        <begin position="521"/>
        <end position="591"/>
    </location>
</feature>
<keyword evidence="2 3" id="KW-0103">Bromodomain</keyword>
<evidence type="ECO:0000313" key="8">
    <source>
        <dbReference type="EMBL" id="KAK9743639.1"/>
    </source>
</evidence>
<dbReference type="GO" id="GO:0007010">
    <property type="term" value="P:cytoskeleton organization"/>
    <property type="evidence" value="ECO:0007669"/>
    <property type="project" value="TreeGrafter"/>
</dbReference>
<dbReference type="InterPro" id="IPR018359">
    <property type="entry name" value="Bromodomain_CS"/>
</dbReference>
<reference evidence="8 9" key="1">
    <citation type="journal article" date="2024" name="BMC Genomics">
        <title>De novo assembly and annotation of Popillia japonica's genome with initial clues to its potential as an invasive pest.</title>
        <authorList>
            <person name="Cucini C."/>
            <person name="Boschi S."/>
            <person name="Funari R."/>
            <person name="Cardaioli E."/>
            <person name="Iannotti N."/>
            <person name="Marturano G."/>
            <person name="Paoli F."/>
            <person name="Bruttini M."/>
            <person name="Carapelli A."/>
            <person name="Frati F."/>
            <person name="Nardi F."/>
        </authorList>
    </citation>
    <scope>NUCLEOTIDE SEQUENCE [LARGE SCALE GENOMIC DNA]</scope>
    <source>
        <strain evidence="8">DMR45628</strain>
    </source>
</reference>
<dbReference type="PROSITE" id="PS00633">
    <property type="entry name" value="BROMODOMAIN_1"/>
    <property type="match status" value="1"/>
</dbReference>
<dbReference type="GO" id="GO:0006508">
    <property type="term" value="P:proteolysis"/>
    <property type="evidence" value="ECO:0007669"/>
    <property type="project" value="InterPro"/>
</dbReference>
<evidence type="ECO:0000259" key="7">
    <source>
        <dbReference type="PROSITE" id="PS52035"/>
    </source>
</evidence>
<protein>
    <submittedName>
        <fullName evidence="8">Bromodomain</fullName>
    </submittedName>
</protein>
<evidence type="ECO:0000256" key="3">
    <source>
        <dbReference type="PROSITE-ProRule" id="PRU00035"/>
    </source>
</evidence>
<evidence type="ECO:0000256" key="5">
    <source>
        <dbReference type="SAM" id="MobiDB-lite"/>
    </source>
</evidence>
<dbReference type="SMART" id="SM00297">
    <property type="entry name" value="BROMO"/>
    <property type="match status" value="2"/>
</dbReference>
<feature type="compositionally biased region" description="Acidic residues" evidence="5">
    <location>
        <begin position="191"/>
        <end position="201"/>
    </location>
</feature>
<dbReference type="GO" id="GO:0008270">
    <property type="term" value="F:zinc ion binding"/>
    <property type="evidence" value="ECO:0007669"/>
    <property type="project" value="InterPro"/>
</dbReference>
<dbReference type="SUPFAM" id="SSF47370">
    <property type="entry name" value="Bromodomain"/>
    <property type="match status" value="2"/>
</dbReference>
<name>A0AAW1M3C5_POPJA</name>
<dbReference type="AlphaFoldDB" id="A0AAW1M3C5"/>
<dbReference type="PANTHER" id="PTHR16266">
    <property type="entry name" value="WD REPEAT DOMAIN 9"/>
    <property type="match status" value="1"/>
</dbReference>
<organism evidence="8 9">
    <name type="scientific">Popillia japonica</name>
    <name type="common">Japanese beetle</name>
    <dbReference type="NCBI Taxonomy" id="7064"/>
    <lineage>
        <taxon>Eukaryota</taxon>
        <taxon>Metazoa</taxon>
        <taxon>Ecdysozoa</taxon>
        <taxon>Arthropoda</taxon>
        <taxon>Hexapoda</taxon>
        <taxon>Insecta</taxon>
        <taxon>Pterygota</taxon>
        <taxon>Neoptera</taxon>
        <taxon>Endopterygota</taxon>
        <taxon>Coleoptera</taxon>
        <taxon>Polyphaga</taxon>
        <taxon>Scarabaeiformia</taxon>
        <taxon>Scarabaeidae</taxon>
        <taxon>Rutelinae</taxon>
        <taxon>Popillia</taxon>
    </lineage>
</organism>
<feature type="compositionally biased region" description="Polar residues" evidence="5">
    <location>
        <begin position="819"/>
        <end position="828"/>
    </location>
</feature>
<dbReference type="Pfam" id="PF00246">
    <property type="entry name" value="Peptidase_M14"/>
    <property type="match status" value="1"/>
</dbReference>
<dbReference type="InterPro" id="IPR036427">
    <property type="entry name" value="Bromodomain-like_sf"/>
</dbReference>
<feature type="domain" description="Bromo" evidence="6">
    <location>
        <begin position="674"/>
        <end position="744"/>
    </location>
</feature>
<dbReference type="Proteomes" id="UP001458880">
    <property type="component" value="Unassembled WGS sequence"/>
</dbReference>
<evidence type="ECO:0000259" key="6">
    <source>
        <dbReference type="PROSITE" id="PS50014"/>
    </source>
</evidence>
<evidence type="ECO:0000313" key="9">
    <source>
        <dbReference type="Proteomes" id="UP001458880"/>
    </source>
</evidence>
<dbReference type="Pfam" id="PF00439">
    <property type="entry name" value="Bromodomain"/>
    <property type="match status" value="2"/>
</dbReference>
<feature type="compositionally biased region" description="Low complexity" evidence="5">
    <location>
        <begin position="218"/>
        <end position="231"/>
    </location>
</feature>
<gene>
    <name evidence="8" type="ORF">QE152_g8416</name>
</gene>